<evidence type="ECO:0000313" key="2">
    <source>
        <dbReference type="Proteomes" id="UP000276991"/>
    </source>
</evidence>
<protein>
    <submittedName>
        <fullName evidence="1">Uncharacterized protein</fullName>
    </submittedName>
</protein>
<dbReference type="Proteomes" id="UP000276991">
    <property type="component" value="Unassembled WGS sequence"/>
</dbReference>
<organism evidence="1 2">
    <name type="scientific">Acanthocheilonema viteae</name>
    <name type="common">Filarial nematode worm</name>
    <name type="synonym">Dipetalonema viteae</name>
    <dbReference type="NCBI Taxonomy" id="6277"/>
    <lineage>
        <taxon>Eukaryota</taxon>
        <taxon>Metazoa</taxon>
        <taxon>Ecdysozoa</taxon>
        <taxon>Nematoda</taxon>
        <taxon>Chromadorea</taxon>
        <taxon>Rhabditida</taxon>
        <taxon>Spirurina</taxon>
        <taxon>Spiruromorpha</taxon>
        <taxon>Filarioidea</taxon>
        <taxon>Onchocercidae</taxon>
        <taxon>Acanthocheilonema</taxon>
    </lineage>
</organism>
<sequence>MDTVTPGTFISTKCLPTTVQLEGNASNVAHCIETKRKNSTFFRNVEFVK</sequence>
<name>A0A498SYJ8_ACAVI</name>
<dbReference type="AlphaFoldDB" id="A0A498SYJ8"/>
<feature type="non-terminal residue" evidence="1">
    <location>
        <position position="49"/>
    </location>
</feature>
<keyword evidence="2" id="KW-1185">Reference proteome</keyword>
<evidence type="ECO:0000313" key="1">
    <source>
        <dbReference type="EMBL" id="VBB35158.1"/>
    </source>
</evidence>
<dbReference type="EMBL" id="UPTC01004988">
    <property type="protein sequence ID" value="VBB35158.1"/>
    <property type="molecule type" value="Genomic_DNA"/>
</dbReference>
<accession>A0A498SYJ8</accession>
<reference evidence="1 2" key="1">
    <citation type="submission" date="2018-08" db="EMBL/GenBank/DDBJ databases">
        <authorList>
            <person name="Laetsch R D."/>
            <person name="Stevens L."/>
            <person name="Kumar S."/>
            <person name="Blaxter L. M."/>
        </authorList>
    </citation>
    <scope>NUCLEOTIDE SEQUENCE [LARGE SCALE GENOMIC DNA]</scope>
</reference>
<gene>
    <name evidence="1" type="ORF">NAV_LOCUS9949</name>
</gene>
<proteinExistence type="predicted"/>